<name>A0A9P4LXU0_9PEZI</name>
<sequence length="368" mass="40936">MSHSKRNTSLAFFTSWERDQLKSTWGTSRTRLTRDSFLPFSSCRLCLLPSRDPVSCAHGDVFCRECAISNLLAQRKEIKRLEKLRERRGEAEREEEGRRMEEAERRAVEEFERIQTGVGSGKRGMKGEEGEEVERRGAKRKFELDEDEVRRLVEEERRKARKALDEDKVSASSLGIACIGITDKRSVQKEAAAKSHLPSFWVPSQTPGSTTDADALHTVSQPTKLNPLCPASSDASPHEYSLKTLVTVNFTEEKDAKSGSMVRSCPSCRKVLSNSTKAMLAIPCGHVLCKPCTNKFMKPQAKDAHDPDAEFGVVRCYVCETSLSSEKEGKKSKKDKLKPGLVEIQSDGTGFAGGGKNLVEKKGIAFQC</sequence>
<protein>
    <recommendedName>
        <fullName evidence="8">RING-type domain-containing protein</fullName>
    </recommendedName>
</protein>
<comment type="caution">
    <text evidence="9">The sequence shown here is derived from an EMBL/GenBank/DDBJ whole genome shotgun (WGS) entry which is preliminary data.</text>
</comment>
<dbReference type="InterPro" id="IPR001841">
    <property type="entry name" value="Znf_RING"/>
</dbReference>
<keyword evidence="10" id="KW-1185">Reference proteome</keyword>
<dbReference type="Gene3D" id="3.30.40.10">
    <property type="entry name" value="Zinc/RING finger domain, C3HC4 (zinc finger)"/>
    <property type="match status" value="1"/>
</dbReference>
<evidence type="ECO:0000256" key="4">
    <source>
        <dbReference type="PIRNR" id="PIRNR023577"/>
    </source>
</evidence>
<dbReference type="PROSITE" id="PS50089">
    <property type="entry name" value="ZF_RING_2"/>
    <property type="match status" value="1"/>
</dbReference>
<dbReference type="InterPro" id="IPR016818">
    <property type="entry name" value="NOSIP"/>
</dbReference>
<feature type="coiled-coil region" evidence="6">
    <location>
        <begin position="74"/>
        <end position="113"/>
    </location>
</feature>
<feature type="region of interest" description="Disordered" evidence="7">
    <location>
        <begin position="116"/>
        <end position="136"/>
    </location>
</feature>
<dbReference type="GO" id="GO:0005634">
    <property type="term" value="C:nucleus"/>
    <property type="evidence" value="ECO:0007669"/>
    <property type="project" value="UniProtKB-SubCell"/>
</dbReference>
<gene>
    <name evidence="9" type="ORF">K490DRAFT_66626</name>
</gene>
<dbReference type="OrthoDB" id="116827at2759"/>
<evidence type="ECO:0000256" key="3">
    <source>
        <dbReference type="ARBA" id="ARBA00022833"/>
    </source>
</evidence>
<dbReference type="GO" id="GO:0008270">
    <property type="term" value="F:zinc ion binding"/>
    <property type="evidence" value="ECO:0007669"/>
    <property type="project" value="UniProtKB-KW"/>
</dbReference>
<proteinExistence type="inferred from homology"/>
<dbReference type="Pfam" id="PF13445">
    <property type="entry name" value="zf-RING_UBOX"/>
    <property type="match status" value="1"/>
</dbReference>
<feature type="compositionally biased region" description="Basic and acidic residues" evidence="7">
    <location>
        <begin position="125"/>
        <end position="136"/>
    </location>
</feature>
<dbReference type="InterPro" id="IPR013083">
    <property type="entry name" value="Znf_RING/FYVE/PHD"/>
</dbReference>
<feature type="domain" description="RING-type" evidence="8">
    <location>
        <begin position="265"/>
        <end position="320"/>
    </location>
</feature>
<organism evidence="9 10">
    <name type="scientific">Saccharata proteae CBS 121410</name>
    <dbReference type="NCBI Taxonomy" id="1314787"/>
    <lineage>
        <taxon>Eukaryota</taxon>
        <taxon>Fungi</taxon>
        <taxon>Dikarya</taxon>
        <taxon>Ascomycota</taxon>
        <taxon>Pezizomycotina</taxon>
        <taxon>Dothideomycetes</taxon>
        <taxon>Dothideomycetes incertae sedis</taxon>
        <taxon>Botryosphaeriales</taxon>
        <taxon>Saccharataceae</taxon>
        <taxon>Saccharata</taxon>
    </lineage>
</organism>
<evidence type="ECO:0000313" key="9">
    <source>
        <dbReference type="EMBL" id="KAF2086431.1"/>
    </source>
</evidence>
<dbReference type="PANTHER" id="PTHR13063">
    <property type="entry name" value="ENOS INTERACTING PROTEIN"/>
    <property type="match status" value="1"/>
</dbReference>
<dbReference type="PANTHER" id="PTHR13063:SF10">
    <property type="entry name" value="NITRIC OXIDE SYNTHASE-INTERACTING PROTEIN"/>
    <property type="match status" value="1"/>
</dbReference>
<evidence type="ECO:0000256" key="5">
    <source>
        <dbReference type="PROSITE-ProRule" id="PRU00175"/>
    </source>
</evidence>
<dbReference type="SUPFAM" id="SSF57850">
    <property type="entry name" value="RING/U-box"/>
    <property type="match status" value="1"/>
</dbReference>
<evidence type="ECO:0000256" key="6">
    <source>
        <dbReference type="SAM" id="Coils"/>
    </source>
</evidence>
<comment type="similarity">
    <text evidence="4">Belongs to the NOSIP family.</text>
</comment>
<keyword evidence="1" id="KW-0479">Metal-binding</keyword>
<keyword evidence="2 5" id="KW-0863">Zinc-finger</keyword>
<dbReference type="Proteomes" id="UP000799776">
    <property type="component" value="Unassembled WGS sequence"/>
</dbReference>
<comment type="subcellular location">
    <subcellularLocation>
        <location evidence="4">Nucleus</location>
    </subcellularLocation>
</comment>
<evidence type="ECO:0000256" key="7">
    <source>
        <dbReference type="SAM" id="MobiDB-lite"/>
    </source>
</evidence>
<dbReference type="FunFam" id="3.30.40.10:FF:000673">
    <property type="entry name" value="RING finger domain protein, putative"/>
    <property type="match status" value="1"/>
</dbReference>
<keyword evidence="4" id="KW-0539">Nucleus</keyword>
<accession>A0A9P4LXU0</accession>
<dbReference type="AlphaFoldDB" id="A0A9P4LXU0"/>
<evidence type="ECO:0000313" key="10">
    <source>
        <dbReference type="Proteomes" id="UP000799776"/>
    </source>
</evidence>
<evidence type="ECO:0000256" key="1">
    <source>
        <dbReference type="ARBA" id="ARBA00022723"/>
    </source>
</evidence>
<reference evidence="9" key="1">
    <citation type="journal article" date="2020" name="Stud. Mycol.">
        <title>101 Dothideomycetes genomes: a test case for predicting lifestyles and emergence of pathogens.</title>
        <authorList>
            <person name="Haridas S."/>
            <person name="Albert R."/>
            <person name="Binder M."/>
            <person name="Bloem J."/>
            <person name="Labutti K."/>
            <person name="Salamov A."/>
            <person name="Andreopoulos B."/>
            <person name="Baker S."/>
            <person name="Barry K."/>
            <person name="Bills G."/>
            <person name="Bluhm B."/>
            <person name="Cannon C."/>
            <person name="Castanera R."/>
            <person name="Culley D."/>
            <person name="Daum C."/>
            <person name="Ezra D."/>
            <person name="Gonzalez J."/>
            <person name="Henrissat B."/>
            <person name="Kuo A."/>
            <person name="Liang C."/>
            <person name="Lipzen A."/>
            <person name="Lutzoni F."/>
            <person name="Magnuson J."/>
            <person name="Mondo S."/>
            <person name="Nolan M."/>
            <person name="Ohm R."/>
            <person name="Pangilinan J."/>
            <person name="Park H.-J."/>
            <person name="Ramirez L."/>
            <person name="Alfaro M."/>
            <person name="Sun H."/>
            <person name="Tritt A."/>
            <person name="Yoshinaga Y."/>
            <person name="Zwiers L.-H."/>
            <person name="Turgeon B."/>
            <person name="Goodwin S."/>
            <person name="Spatafora J."/>
            <person name="Crous P."/>
            <person name="Grigoriev I."/>
        </authorList>
    </citation>
    <scope>NUCLEOTIDE SEQUENCE</scope>
    <source>
        <strain evidence="9">CBS 121410</strain>
    </source>
</reference>
<dbReference type="EMBL" id="ML978724">
    <property type="protein sequence ID" value="KAF2086431.1"/>
    <property type="molecule type" value="Genomic_DNA"/>
</dbReference>
<keyword evidence="6" id="KW-0175">Coiled coil</keyword>
<dbReference type="PIRSF" id="PIRSF023577">
    <property type="entry name" value="ENOS_interacting"/>
    <property type="match status" value="1"/>
</dbReference>
<dbReference type="GO" id="GO:0061630">
    <property type="term" value="F:ubiquitin protein ligase activity"/>
    <property type="evidence" value="ECO:0007669"/>
    <property type="project" value="InterPro"/>
</dbReference>
<evidence type="ECO:0000256" key="2">
    <source>
        <dbReference type="ARBA" id="ARBA00022771"/>
    </source>
</evidence>
<keyword evidence="3" id="KW-0862">Zinc</keyword>
<evidence type="ECO:0000259" key="8">
    <source>
        <dbReference type="PROSITE" id="PS50089"/>
    </source>
</evidence>
<dbReference type="InterPro" id="IPR027370">
    <property type="entry name" value="Znf-RING_euk"/>
</dbReference>